<evidence type="ECO:0000256" key="5">
    <source>
        <dbReference type="ARBA" id="ARBA00023180"/>
    </source>
</evidence>
<comment type="cofactor">
    <cofactor evidence="1">
        <name>Cu(2+)</name>
        <dbReference type="ChEBI" id="CHEBI:29036"/>
    </cofactor>
</comment>
<feature type="chain" id="PRO_5040271944" description="Chitin-binding type-4 domain-containing protein" evidence="7">
    <location>
        <begin position="17"/>
        <end position="227"/>
    </location>
</feature>
<dbReference type="Gene3D" id="2.70.50.70">
    <property type="match status" value="1"/>
</dbReference>
<comment type="caution">
    <text evidence="9">The sequence shown here is derived from an EMBL/GenBank/DDBJ whole genome shotgun (WGS) entry which is preliminary data.</text>
</comment>
<dbReference type="PANTHER" id="PTHR36575">
    <property type="entry name" value="BINDING PROTEIN, PUTATIVE (AFU_ORTHOLOGUE AFUA_1G14430)-RELATED"/>
    <property type="match status" value="1"/>
</dbReference>
<evidence type="ECO:0000256" key="3">
    <source>
        <dbReference type="ARBA" id="ARBA00023008"/>
    </source>
</evidence>
<sequence>MLSSIFMLGLATSVSAHGLLTAPPSRAVGPAMIENCGPSVAALVTADPTSHVEDMPEASVKEPKFKADKCNLFLCKGLQFDDNKSQVQNFTAGQKVNMKASIPIPHEGPMNVSVIKTSTNKAIGSPLIEFKSYADESLPALPANNTDFDVTIPTTLGADCTVPGDCVLQWFWFGNDAKQTYESCVDFVVAGGASTARNSSTLASTPANPVKSASPSGVARLKFTTPL</sequence>
<dbReference type="PANTHER" id="PTHR36575:SF2">
    <property type="entry name" value="CHITIN-BINDING TYPE-4 DOMAIN-CONTAINING PROTEIN-RELATED"/>
    <property type="match status" value="1"/>
</dbReference>
<evidence type="ECO:0000313" key="10">
    <source>
        <dbReference type="Proteomes" id="UP000701801"/>
    </source>
</evidence>
<dbReference type="InterPro" id="IPR004302">
    <property type="entry name" value="Cellulose/chitin-bd_N"/>
</dbReference>
<keyword evidence="5" id="KW-0325">Glycoprotein</keyword>
<feature type="signal peptide" evidence="7">
    <location>
        <begin position="1"/>
        <end position="16"/>
    </location>
</feature>
<accession>A0A9N9LHD0</accession>
<keyword evidence="2" id="KW-0479">Metal-binding</keyword>
<keyword evidence="4" id="KW-1015">Disulfide bond</keyword>
<evidence type="ECO:0000256" key="1">
    <source>
        <dbReference type="ARBA" id="ARBA00001973"/>
    </source>
</evidence>
<feature type="domain" description="Chitin-binding type-4" evidence="8">
    <location>
        <begin position="17"/>
        <end position="187"/>
    </location>
</feature>
<evidence type="ECO:0000256" key="6">
    <source>
        <dbReference type="ARBA" id="ARBA00034311"/>
    </source>
</evidence>
<dbReference type="OrthoDB" id="120613at2759"/>
<evidence type="ECO:0000313" key="9">
    <source>
        <dbReference type="EMBL" id="CAG8973150.1"/>
    </source>
</evidence>
<dbReference type="GO" id="GO:0046872">
    <property type="term" value="F:metal ion binding"/>
    <property type="evidence" value="ECO:0007669"/>
    <property type="project" value="UniProtKB-KW"/>
</dbReference>
<dbReference type="AlphaFoldDB" id="A0A9N9LHD0"/>
<dbReference type="Pfam" id="PF03067">
    <property type="entry name" value="LPMO_10"/>
    <property type="match status" value="1"/>
</dbReference>
<reference evidence="9" key="1">
    <citation type="submission" date="2021-07" db="EMBL/GenBank/DDBJ databases">
        <authorList>
            <person name="Durling M."/>
        </authorList>
    </citation>
    <scope>NUCLEOTIDE SEQUENCE</scope>
</reference>
<keyword evidence="7" id="KW-0732">Signal</keyword>
<evidence type="ECO:0000256" key="7">
    <source>
        <dbReference type="SAM" id="SignalP"/>
    </source>
</evidence>
<gene>
    <name evidence="9" type="ORF">HYALB_00008681</name>
</gene>
<dbReference type="EMBL" id="CAJVRM010000064">
    <property type="protein sequence ID" value="CAG8973150.1"/>
    <property type="molecule type" value="Genomic_DNA"/>
</dbReference>
<proteinExistence type="inferred from homology"/>
<protein>
    <recommendedName>
        <fullName evidence="8">Chitin-binding type-4 domain-containing protein</fullName>
    </recommendedName>
</protein>
<comment type="similarity">
    <text evidence="6">Belongs to the polysaccharide monooxygenase AA13 family.</text>
</comment>
<dbReference type="InterPro" id="IPR052282">
    <property type="entry name" value="Starch-active_LPMO"/>
</dbReference>
<keyword evidence="3" id="KW-0186">Copper</keyword>
<name>A0A9N9LHD0_9HELO</name>
<dbReference type="Proteomes" id="UP000701801">
    <property type="component" value="Unassembled WGS sequence"/>
</dbReference>
<organism evidence="9 10">
    <name type="scientific">Hymenoscyphus albidus</name>
    <dbReference type="NCBI Taxonomy" id="595503"/>
    <lineage>
        <taxon>Eukaryota</taxon>
        <taxon>Fungi</taxon>
        <taxon>Dikarya</taxon>
        <taxon>Ascomycota</taxon>
        <taxon>Pezizomycotina</taxon>
        <taxon>Leotiomycetes</taxon>
        <taxon>Helotiales</taxon>
        <taxon>Helotiaceae</taxon>
        <taxon>Hymenoscyphus</taxon>
    </lineage>
</organism>
<evidence type="ECO:0000256" key="2">
    <source>
        <dbReference type="ARBA" id="ARBA00022723"/>
    </source>
</evidence>
<keyword evidence="10" id="KW-1185">Reference proteome</keyword>
<evidence type="ECO:0000259" key="8">
    <source>
        <dbReference type="Pfam" id="PF03067"/>
    </source>
</evidence>
<evidence type="ECO:0000256" key="4">
    <source>
        <dbReference type="ARBA" id="ARBA00023157"/>
    </source>
</evidence>